<dbReference type="InterPro" id="IPR007855">
    <property type="entry name" value="RDRP"/>
</dbReference>
<dbReference type="Proteomes" id="UP000663874">
    <property type="component" value="Unassembled WGS sequence"/>
</dbReference>
<protein>
    <recommendedName>
        <fullName evidence="1">RNA-dependent RNA polymerase</fullName>
        <ecNumber evidence="1">2.7.7.48</ecNumber>
    </recommendedName>
</protein>
<comment type="caution">
    <text evidence="3">The sequence shown here is derived from an EMBL/GenBank/DDBJ whole genome shotgun (WGS) entry which is preliminary data.</text>
</comment>
<keyword evidence="1" id="KW-0696">RNA-directed RNA polymerase</keyword>
<dbReference type="GO" id="GO:0031380">
    <property type="term" value="C:nuclear RNA-directed RNA polymerase complex"/>
    <property type="evidence" value="ECO:0007669"/>
    <property type="project" value="TreeGrafter"/>
</dbReference>
<feature type="non-terminal residue" evidence="3">
    <location>
        <position position="150"/>
    </location>
</feature>
<keyword evidence="1" id="KW-0694">RNA-binding</keyword>
<comment type="similarity">
    <text evidence="1">Belongs to the RdRP family.</text>
</comment>
<comment type="catalytic activity">
    <reaction evidence="1">
        <text>RNA(n) + a ribonucleoside 5'-triphosphate = RNA(n+1) + diphosphate</text>
        <dbReference type="Rhea" id="RHEA:21248"/>
        <dbReference type="Rhea" id="RHEA-COMP:14527"/>
        <dbReference type="Rhea" id="RHEA-COMP:17342"/>
        <dbReference type="ChEBI" id="CHEBI:33019"/>
        <dbReference type="ChEBI" id="CHEBI:61557"/>
        <dbReference type="ChEBI" id="CHEBI:140395"/>
        <dbReference type="EC" id="2.7.7.48"/>
    </reaction>
</comment>
<dbReference type="EC" id="2.7.7.48" evidence="1"/>
<keyword evidence="1" id="KW-0548">Nucleotidyltransferase</keyword>
<name>A0A820M3N9_9BILA</name>
<evidence type="ECO:0000313" key="3">
    <source>
        <dbReference type="EMBL" id="CAF4367786.1"/>
    </source>
</evidence>
<dbReference type="GO" id="GO:0003723">
    <property type="term" value="F:RNA binding"/>
    <property type="evidence" value="ECO:0007669"/>
    <property type="project" value="UniProtKB-KW"/>
</dbReference>
<dbReference type="AlphaFoldDB" id="A0A820M3N9"/>
<evidence type="ECO:0000259" key="2">
    <source>
        <dbReference type="Pfam" id="PF05183"/>
    </source>
</evidence>
<reference evidence="3" key="1">
    <citation type="submission" date="2021-02" db="EMBL/GenBank/DDBJ databases">
        <authorList>
            <person name="Nowell W R."/>
        </authorList>
    </citation>
    <scope>NUCLEOTIDE SEQUENCE</scope>
</reference>
<evidence type="ECO:0000313" key="4">
    <source>
        <dbReference type="Proteomes" id="UP000663874"/>
    </source>
</evidence>
<proteinExistence type="inferred from homology"/>
<keyword evidence="1" id="KW-0808">Transferase</keyword>
<feature type="non-terminal residue" evidence="3">
    <location>
        <position position="1"/>
    </location>
</feature>
<dbReference type="Pfam" id="PF05183">
    <property type="entry name" value="RdRP"/>
    <property type="match status" value="1"/>
</dbReference>
<dbReference type="PANTHER" id="PTHR23079:SF55">
    <property type="entry name" value="RNA-DIRECTED RNA POLYMERASE"/>
    <property type="match status" value="1"/>
</dbReference>
<accession>A0A820M3N9</accession>
<gene>
    <name evidence="3" type="ORF">FNK824_LOCUS42885</name>
</gene>
<dbReference type="PANTHER" id="PTHR23079">
    <property type="entry name" value="RNA-DEPENDENT RNA POLYMERASE"/>
    <property type="match status" value="1"/>
</dbReference>
<feature type="domain" description="RDRP core" evidence="2">
    <location>
        <begin position="15"/>
        <end position="101"/>
    </location>
</feature>
<organism evidence="3 4">
    <name type="scientific">Rotaria sordida</name>
    <dbReference type="NCBI Taxonomy" id="392033"/>
    <lineage>
        <taxon>Eukaryota</taxon>
        <taxon>Metazoa</taxon>
        <taxon>Spiralia</taxon>
        <taxon>Gnathifera</taxon>
        <taxon>Rotifera</taxon>
        <taxon>Eurotatoria</taxon>
        <taxon>Bdelloidea</taxon>
        <taxon>Philodinida</taxon>
        <taxon>Philodinidae</taxon>
        <taxon>Rotaria</taxon>
    </lineage>
</organism>
<dbReference type="GO" id="GO:0030422">
    <property type="term" value="P:siRNA processing"/>
    <property type="evidence" value="ECO:0007669"/>
    <property type="project" value="TreeGrafter"/>
</dbReference>
<sequence>TPEKIIEHIVNSFGASIILGMIANTHTVVVDKHREHSFSEPCKKLAELFSDAIDSPKTGHFIEMEELRPFQKEYCKDWPICMRKSGERTYQSTSVLEKLYLRAEERYFKSKDKPVINTFPQKLKAIKHASTNSVQDEGFKKWLDGDIYQE</sequence>
<evidence type="ECO:0000256" key="1">
    <source>
        <dbReference type="RuleBase" id="RU363098"/>
    </source>
</evidence>
<dbReference type="InterPro" id="IPR057596">
    <property type="entry name" value="RDRP_core"/>
</dbReference>
<dbReference type="GO" id="GO:0003968">
    <property type="term" value="F:RNA-directed RNA polymerase activity"/>
    <property type="evidence" value="ECO:0007669"/>
    <property type="project" value="UniProtKB-KW"/>
</dbReference>
<dbReference type="EMBL" id="CAJOBE010054541">
    <property type="protein sequence ID" value="CAF4367786.1"/>
    <property type="molecule type" value="Genomic_DNA"/>
</dbReference>